<reference evidence="2" key="2">
    <citation type="submission" date="2023-06" db="EMBL/GenBank/DDBJ databases">
        <authorList>
            <person name="Ma L."/>
            <person name="Liu K.-W."/>
            <person name="Li Z."/>
            <person name="Hsiao Y.-Y."/>
            <person name="Qi Y."/>
            <person name="Fu T."/>
            <person name="Tang G."/>
            <person name="Zhang D."/>
            <person name="Sun W.-H."/>
            <person name="Liu D.-K."/>
            <person name="Li Y."/>
            <person name="Chen G.-Z."/>
            <person name="Liu X.-D."/>
            <person name="Liao X.-Y."/>
            <person name="Jiang Y.-T."/>
            <person name="Yu X."/>
            <person name="Hao Y."/>
            <person name="Huang J."/>
            <person name="Zhao X.-W."/>
            <person name="Ke S."/>
            <person name="Chen Y.-Y."/>
            <person name="Wu W.-L."/>
            <person name="Hsu J.-L."/>
            <person name="Lin Y.-F."/>
            <person name="Huang M.-D."/>
            <person name="Li C.-Y."/>
            <person name="Huang L."/>
            <person name="Wang Z.-W."/>
            <person name="Zhao X."/>
            <person name="Zhong W.-Y."/>
            <person name="Peng D.-H."/>
            <person name="Ahmad S."/>
            <person name="Lan S."/>
            <person name="Zhang J.-S."/>
            <person name="Tsai W.-C."/>
            <person name="Van De Peer Y."/>
            <person name="Liu Z.-J."/>
        </authorList>
    </citation>
    <scope>NUCLEOTIDE SEQUENCE</scope>
    <source>
        <strain evidence="2">CP</strain>
        <tissue evidence="2">Leaves</tissue>
    </source>
</reference>
<comment type="caution">
    <text evidence="2">The sequence shown here is derived from an EMBL/GenBank/DDBJ whole genome shotgun (WGS) entry which is preliminary data.</text>
</comment>
<organism evidence="2 3">
    <name type="scientific">Acorus calamus</name>
    <name type="common">Sweet flag</name>
    <dbReference type="NCBI Taxonomy" id="4465"/>
    <lineage>
        <taxon>Eukaryota</taxon>
        <taxon>Viridiplantae</taxon>
        <taxon>Streptophyta</taxon>
        <taxon>Embryophyta</taxon>
        <taxon>Tracheophyta</taxon>
        <taxon>Spermatophyta</taxon>
        <taxon>Magnoliopsida</taxon>
        <taxon>Liliopsida</taxon>
        <taxon>Acoraceae</taxon>
        <taxon>Acorus</taxon>
    </lineage>
</organism>
<protein>
    <submittedName>
        <fullName evidence="2">Uncharacterized protein</fullName>
    </submittedName>
</protein>
<reference evidence="2" key="1">
    <citation type="journal article" date="2023" name="Nat. Commun.">
        <title>Diploid and tetraploid genomes of Acorus and the evolution of monocots.</title>
        <authorList>
            <person name="Ma L."/>
            <person name="Liu K.W."/>
            <person name="Li Z."/>
            <person name="Hsiao Y.Y."/>
            <person name="Qi Y."/>
            <person name="Fu T."/>
            <person name="Tang G.D."/>
            <person name="Zhang D."/>
            <person name="Sun W.H."/>
            <person name="Liu D.K."/>
            <person name="Li Y."/>
            <person name="Chen G.Z."/>
            <person name="Liu X.D."/>
            <person name="Liao X.Y."/>
            <person name="Jiang Y.T."/>
            <person name="Yu X."/>
            <person name="Hao Y."/>
            <person name="Huang J."/>
            <person name="Zhao X.W."/>
            <person name="Ke S."/>
            <person name="Chen Y.Y."/>
            <person name="Wu W.L."/>
            <person name="Hsu J.L."/>
            <person name="Lin Y.F."/>
            <person name="Huang M.D."/>
            <person name="Li C.Y."/>
            <person name="Huang L."/>
            <person name="Wang Z.W."/>
            <person name="Zhao X."/>
            <person name="Zhong W.Y."/>
            <person name="Peng D.H."/>
            <person name="Ahmad S."/>
            <person name="Lan S."/>
            <person name="Zhang J.S."/>
            <person name="Tsai W.C."/>
            <person name="Van de Peer Y."/>
            <person name="Liu Z.J."/>
        </authorList>
    </citation>
    <scope>NUCLEOTIDE SEQUENCE</scope>
    <source>
        <strain evidence="2">CP</strain>
    </source>
</reference>
<keyword evidence="1" id="KW-0472">Membrane</keyword>
<evidence type="ECO:0000256" key="1">
    <source>
        <dbReference type="SAM" id="Phobius"/>
    </source>
</evidence>
<keyword evidence="1" id="KW-1133">Transmembrane helix</keyword>
<dbReference type="EMBL" id="JAUJYO010000013">
    <property type="protein sequence ID" value="KAK1300618.1"/>
    <property type="molecule type" value="Genomic_DNA"/>
</dbReference>
<sequence>MTPTYYSLSATLTVQIEVPPLQEIKHPFSLYFLVLGEYTLIGAVYCSHK</sequence>
<dbReference type="Proteomes" id="UP001180020">
    <property type="component" value="Unassembled WGS sequence"/>
</dbReference>
<proteinExistence type="predicted"/>
<keyword evidence="1" id="KW-0812">Transmembrane</keyword>
<keyword evidence="3" id="KW-1185">Reference proteome</keyword>
<dbReference type="AlphaFoldDB" id="A0AAV9DJC3"/>
<accession>A0AAV9DJC3</accession>
<gene>
    <name evidence="2" type="ORF">QJS10_CPB13g01174</name>
</gene>
<feature type="transmembrane region" description="Helical" evidence="1">
    <location>
        <begin position="28"/>
        <end position="46"/>
    </location>
</feature>
<evidence type="ECO:0000313" key="3">
    <source>
        <dbReference type="Proteomes" id="UP001180020"/>
    </source>
</evidence>
<evidence type="ECO:0000313" key="2">
    <source>
        <dbReference type="EMBL" id="KAK1300618.1"/>
    </source>
</evidence>
<name>A0AAV9DJC3_ACOCL</name>